<keyword evidence="6" id="KW-1185">Reference proteome</keyword>
<feature type="region of interest" description="Disordered" evidence="1">
    <location>
        <begin position="376"/>
        <end position="421"/>
    </location>
</feature>
<evidence type="ECO:0000259" key="4">
    <source>
        <dbReference type="Pfam" id="PF26061"/>
    </source>
</evidence>
<organism evidence="5 6">
    <name type="scientific">Podospora aff. communis PSN243</name>
    <dbReference type="NCBI Taxonomy" id="3040156"/>
    <lineage>
        <taxon>Eukaryota</taxon>
        <taxon>Fungi</taxon>
        <taxon>Dikarya</taxon>
        <taxon>Ascomycota</taxon>
        <taxon>Pezizomycotina</taxon>
        <taxon>Sordariomycetes</taxon>
        <taxon>Sordariomycetidae</taxon>
        <taxon>Sordariales</taxon>
        <taxon>Podosporaceae</taxon>
        <taxon>Podospora</taxon>
    </lineage>
</organism>
<dbReference type="AlphaFoldDB" id="A0AAV9GJM2"/>
<name>A0AAV9GJM2_9PEZI</name>
<accession>A0AAV9GJM2</accession>
<reference evidence="5" key="1">
    <citation type="journal article" date="2023" name="Mol. Phylogenet. Evol.">
        <title>Genome-scale phylogeny and comparative genomics of the fungal order Sordariales.</title>
        <authorList>
            <person name="Hensen N."/>
            <person name="Bonometti L."/>
            <person name="Westerberg I."/>
            <person name="Brannstrom I.O."/>
            <person name="Guillou S."/>
            <person name="Cros-Aarteil S."/>
            <person name="Calhoun S."/>
            <person name="Haridas S."/>
            <person name="Kuo A."/>
            <person name="Mondo S."/>
            <person name="Pangilinan J."/>
            <person name="Riley R."/>
            <person name="LaButti K."/>
            <person name="Andreopoulos B."/>
            <person name="Lipzen A."/>
            <person name="Chen C."/>
            <person name="Yan M."/>
            <person name="Daum C."/>
            <person name="Ng V."/>
            <person name="Clum A."/>
            <person name="Steindorff A."/>
            <person name="Ohm R.A."/>
            <person name="Martin F."/>
            <person name="Silar P."/>
            <person name="Natvig D.O."/>
            <person name="Lalanne C."/>
            <person name="Gautier V."/>
            <person name="Ament-Velasquez S.L."/>
            <person name="Kruys A."/>
            <person name="Hutchinson M.I."/>
            <person name="Powell A.J."/>
            <person name="Barry K."/>
            <person name="Miller A.N."/>
            <person name="Grigoriev I.V."/>
            <person name="Debuchy R."/>
            <person name="Gladieux P."/>
            <person name="Hiltunen Thoren M."/>
            <person name="Johannesson H."/>
        </authorList>
    </citation>
    <scope>NUCLEOTIDE SEQUENCE</scope>
    <source>
        <strain evidence="5">PSN243</strain>
    </source>
</reference>
<dbReference type="Pfam" id="PF26061">
    <property type="entry name" value="DUF8021"/>
    <property type="match status" value="1"/>
</dbReference>
<dbReference type="Pfam" id="PF24864">
    <property type="entry name" value="DUF7730"/>
    <property type="match status" value="1"/>
</dbReference>
<comment type="caution">
    <text evidence="5">The sequence shown here is derived from an EMBL/GenBank/DDBJ whole genome shotgun (WGS) entry which is preliminary data.</text>
</comment>
<dbReference type="Proteomes" id="UP001321760">
    <property type="component" value="Unassembled WGS sequence"/>
</dbReference>
<proteinExistence type="predicted"/>
<feature type="domain" description="DUF8021" evidence="4">
    <location>
        <begin position="179"/>
        <end position="251"/>
    </location>
</feature>
<sequence>MGSPSNANPTGTTMFSLHVLTFLLASLLPLVSAQARCQYYPLQNFADLFIEAQTFGEIDSSFTISQSNFTLLQNGKPTTLSASTLSTPLRNDLEITLIDQTNCAVYVELVIADPKSPHVLGAQIHFSFQDSAAGGVGLEVNRIDILKSSASLGTWAFNASATLGYAKGEDWEAIPQTDRTPREALVGAADSFLQWLAEEGKNAEAVPFGTPCSRLEGGQYNAEVCSSGFRSGSGKGVLAAEKRYVVDEVVGGDRNIELSPQLRISFFTYVTSRFQFLKLNKLQSVSQFKHGQAHLWLRKNVDVDVNATPPLPVLPQRARRLSLSVSDGGTSTSAFFQTLPPEIRCKILIAAFGGRTIHLDLRLLYPLRPQESSIAPTQKKPFFRRIGSSSRDNPPPQSPLWNQGPRHANTHHPDDRDTTKPRRWEWHGSICHRPSPTLAGFDEYPACEDECASGRASWRVDCASWPGEVPHKCLLGVMGWLRSCSAAYVEGVDVLYGTNRIHIQGTFLCRHLPEVVLPQRLAAVRMVELVWDLRLWGRRESVHLLAEDQPDDGGVERYNSLAAAIPGAFPGLRSLHISLVGAPLEHGKPEGVDIVEVLLQPLDEMVRRMTTLQECRVTVPDRLWREFTRNMAHRAEGSALRRCAWLGPFDIQRDLLPRPDKGSGALPACPNEAGPVTGATTKYCLR</sequence>
<dbReference type="PANTHER" id="PTHR38790">
    <property type="entry name" value="2EXR DOMAIN-CONTAINING PROTEIN-RELATED"/>
    <property type="match status" value="1"/>
</dbReference>
<evidence type="ECO:0000256" key="2">
    <source>
        <dbReference type="SAM" id="SignalP"/>
    </source>
</evidence>
<gene>
    <name evidence="5" type="ORF">QBC34DRAFT_464244</name>
</gene>
<dbReference type="InterPro" id="IPR058334">
    <property type="entry name" value="DUF8021"/>
</dbReference>
<keyword evidence="2" id="KW-0732">Signal</keyword>
<evidence type="ECO:0000313" key="5">
    <source>
        <dbReference type="EMBL" id="KAK4448984.1"/>
    </source>
</evidence>
<feature type="chain" id="PRO_5043843947" evidence="2">
    <location>
        <begin position="34"/>
        <end position="686"/>
    </location>
</feature>
<evidence type="ECO:0000313" key="6">
    <source>
        <dbReference type="Proteomes" id="UP001321760"/>
    </source>
</evidence>
<evidence type="ECO:0000259" key="3">
    <source>
        <dbReference type="Pfam" id="PF24864"/>
    </source>
</evidence>
<dbReference type="EMBL" id="MU865940">
    <property type="protein sequence ID" value="KAK4448984.1"/>
    <property type="molecule type" value="Genomic_DNA"/>
</dbReference>
<reference evidence="5" key="2">
    <citation type="submission" date="2023-05" db="EMBL/GenBank/DDBJ databases">
        <authorList>
            <consortium name="Lawrence Berkeley National Laboratory"/>
            <person name="Steindorff A."/>
            <person name="Hensen N."/>
            <person name="Bonometti L."/>
            <person name="Westerberg I."/>
            <person name="Brannstrom I.O."/>
            <person name="Guillou S."/>
            <person name="Cros-Aarteil S."/>
            <person name="Calhoun S."/>
            <person name="Haridas S."/>
            <person name="Kuo A."/>
            <person name="Mondo S."/>
            <person name="Pangilinan J."/>
            <person name="Riley R."/>
            <person name="Labutti K."/>
            <person name="Andreopoulos B."/>
            <person name="Lipzen A."/>
            <person name="Chen C."/>
            <person name="Yanf M."/>
            <person name="Daum C."/>
            <person name="Ng V."/>
            <person name="Clum A."/>
            <person name="Ohm R."/>
            <person name="Martin F."/>
            <person name="Silar P."/>
            <person name="Natvig D."/>
            <person name="Lalanne C."/>
            <person name="Gautier V."/>
            <person name="Ament-Velasquez S.L."/>
            <person name="Kruys A."/>
            <person name="Hutchinson M.I."/>
            <person name="Powell A.J."/>
            <person name="Barry K."/>
            <person name="Miller A.N."/>
            <person name="Grigoriev I.V."/>
            <person name="Debuchy R."/>
            <person name="Gladieux P."/>
            <person name="Thoren M.H."/>
            <person name="Johannesson H."/>
        </authorList>
    </citation>
    <scope>NUCLEOTIDE SEQUENCE</scope>
    <source>
        <strain evidence="5">PSN243</strain>
    </source>
</reference>
<feature type="signal peptide" evidence="2">
    <location>
        <begin position="1"/>
        <end position="33"/>
    </location>
</feature>
<feature type="domain" description="DUF7730" evidence="3">
    <location>
        <begin position="473"/>
        <end position="620"/>
    </location>
</feature>
<feature type="compositionally biased region" description="Basic and acidic residues" evidence="1">
    <location>
        <begin position="411"/>
        <end position="421"/>
    </location>
</feature>
<protein>
    <submittedName>
        <fullName evidence="5">Uncharacterized protein</fullName>
    </submittedName>
</protein>
<dbReference type="InterPro" id="IPR056632">
    <property type="entry name" value="DUF7730"/>
</dbReference>
<dbReference type="PANTHER" id="PTHR38790:SF9">
    <property type="entry name" value="F-BOX DOMAIN-CONTAINING PROTEIN"/>
    <property type="match status" value="1"/>
</dbReference>
<evidence type="ECO:0000256" key="1">
    <source>
        <dbReference type="SAM" id="MobiDB-lite"/>
    </source>
</evidence>